<reference evidence="2 3" key="1">
    <citation type="submission" date="2022-01" db="EMBL/GenBank/DDBJ databases">
        <authorList>
            <person name="Xiong W."/>
            <person name="Schranz E."/>
        </authorList>
    </citation>
    <scope>NUCLEOTIDE SEQUENCE [LARGE SCALE GENOMIC DNA]</scope>
</reference>
<dbReference type="Proteomes" id="UP001157418">
    <property type="component" value="Unassembled WGS sequence"/>
</dbReference>
<organism evidence="2 3">
    <name type="scientific">Lactuca virosa</name>
    <dbReference type="NCBI Taxonomy" id="75947"/>
    <lineage>
        <taxon>Eukaryota</taxon>
        <taxon>Viridiplantae</taxon>
        <taxon>Streptophyta</taxon>
        <taxon>Embryophyta</taxon>
        <taxon>Tracheophyta</taxon>
        <taxon>Spermatophyta</taxon>
        <taxon>Magnoliopsida</taxon>
        <taxon>eudicotyledons</taxon>
        <taxon>Gunneridae</taxon>
        <taxon>Pentapetalae</taxon>
        <taxon>asterids</taxon>
        <taxon>campanulids</taxon>
        <taxon>Asterales</taxon>
        <taxon>Asteraceae</taxon>
        <taxon>Cichorioideae</taxon>
        <taxon>Cichorieae</taxon>
        <taxon>Lactucinae</taxon>
        <taxon>Lactuca</taxon>
    </lineage>
</organism>
<evidence type="ECO:0000313" key="3">
    <source>
        <dbReference type="Proteomes" id="UP001157418"/>
    </source>
</evidence>
<feature type="region of interest" description="Disordered" evidence="1">
    <location>
        <begin position="27"/>
        <end position="51"/>
    </location>
</feature>
<evidence type="ECO:0000256" key="1">
    <source>
        <dbReference type="SAM" id="MobiDB-lite"/>
    </source>
</evidence>
<evidence type="ECO:0000313" key="2">
    <source>
        <dbReference type="EMBL" id="CAH1420414.1"/>
    </source>
</evidence>
<keyword evidence="3" id="KW-1185">Reference proteome</keyword>
<sequence length="122" mass="13705">MSEKRLRNEGRHGRCVSALFRRSQIGVQVQEGRSSQSRGSTSSRRSGHVKKSEIRDALAELAYSGDLDFDAIGRVEEYVTKCKSGLHTFMGGTKEYRVPVVCKYLGNDSQETEISDSMWARN</sequence>
<feature type="compositionally biased region" description="Low complexity" evidence="1">
    <location>
        <begin position="32"/>
        <end position="44"/>
    </location>
</feature>
<protein>
    <submittedName>
        <fullName evidence="2">Uncharacterized protein</fullName>
    </submittedName>
</protein>
<gene>
    <name evidence="2" type="ORF">LVIROSA_LOCUS7882</name>
</gene>
<dbReference type="EMBL" id="CAKMRJ010001045">
    <property type="protein sequence ID" value="CAH1420414.1"/>
    <property type="molecule type" value="Genomic_DNA"/>
</dbReference>
<comment type="caution">
    <text evidence="2">The sequence shown here is derived from an EMBL/GenBank/DDBJ whole genome shotgun (WGS) entry which is preliminary data.</text>
</comment>
<proteinExistence type="predicted"/>
<name>A0AAU9LXU6_9ASTR</name>
<dbReference type="AlphaFoldDB" id="A0AAU9LXU6"/>
<accession>A0AAU9LXU6</accession>